<dbReference type="InParanoid" id="A0A0C3JT35"/>
<gene>
    <name evidence="2" type="ORF">M404DRAFT_20125</name>
</gene>
<reference evidence="3" key="2">
    <citation type="submission" date="2015-01" db="EMBL/GenBank/DDBJ databases">
        <title>Evolutionary Origins and Diversification of the Mycorrhizal Mutualists.</title>
        <authorList>
            <consortium name="DOE Joint Genome Institute"/>
            <consortium name="Mycorrhizal Genomics Consortium"/>
            <person name="Kohler A."/>
            <person name="Kuo A."/>
            <person name="Nagy L.G."/>
            <person name="Floudas D."/>
            <person name="Copeland A."/>
            <person name="Barry K.W."/>
            <person name="Cichocki N."/>
            <person name="Veneault-Fourrey C."/>
            <person name="LaButti K."/>
            <person name="Lindquist E.A."/>
            <person name="Lipzen A."/>
            <person name="Lundell T."/>
            <person name="Morin E."/>
            <person name="Murat C."/>
            <person name="Riley R."/>
            <person name="Ohm R."/>
            <person name="Sun H."/>
            <person name="Tunlid A."/>
            <person name="Henrissat B."/>
            <person name="Grigoriev I.V."/>
            <person name="Hibbett D.S."/>
            <person name="Martin F."/>
        </authorList>
    </citation>
    <scope>NUCLEOTIDE SEQUENCE [LARGE SCALE GENOMIC DNA]</scope>
    <source>
        <strain evidence="3">Marx 270</strain>
    </source>
</reference>
<name>A0A0C3JT35_PISTI</name>
<feature type="region of interest" description="Disordered" evidence="1">
    <location>
        <begin position="84"/>
        <end position="104"/>
    </location>
</feature>
<dbReference type="AlphaFoldDB" id="A0A0C3JT35"/>
<proteinExistence type="predicted"/>
<keyword evidence="3" id="KW-1185">Reference proteome</keyword>
<organism evidence="2 3">
    <name type="scientific">Pisolithus tinctorius Marx 270</name>
    <dbReference type="NCBI Taxonomy" id="870435"/>
    <lineage>
        <taxon>Eukaryota</taxon>
        <taxon>Fungi</taxon>
        <taxon>Dikarya</taxon>
        <taxon>Basidiomycota</taxon>
        <taxon>Agaricomycotina</taxon>
        <taxon>Agaricomycetes</taxon>
        <taxon>Agaricomycetidae</taxon>
        <taxon>Boletales</taxon>
        <taxon>Sclerodermatineae</taxon>
        <taxon>Pisolithaceae</taxon>
        <taxon>Pisolithus</taxon>
    </lineage>
</organism>
<feature type="region of interest" description="Disordered" evidence="1">
    <location>
        <begin position="1"/>
        <end position="68"/>
    </location>
</feature>
<reference evidence="2 3" key="1">
    <citation type="submission" date="2014-04" db="EMBL/GenBank/DDBJ databases">
        <authorList>
            <consortium name="DOE Joint Genome Institute"/>
            <person name="Kuo A."/>
            <person name="Kohler A."/>
            <person name="Costa M.D."/>
            <person name="Nagy L.G."/>
            <person name="Floudas D."/>
            <person name="Copeland A."/>
            <person name="Barry K.W."/>
            <person name="Cichocki N."/>
            <person name="Veneault-Fourrey C."/>
            <person name="LaButti K."/>
            <person name="Lindquist E.A."/>
            <person name="Lipzen A."/>
            <person name="Lundell T."/>
            <person name="Morin E."/>
            <person name="Murat C."/>
            <person name="Sun H."/>
            <person name="Tunlid A."/>
            <person name="Henrissat B."/>
            <person name="Grigoriev I.V."/>
            <person name="Hibbett D.S."/>
            <person name="Martin F."/>
            <person name="Nordberg H.P."/>
            <person name="Cantor M.N."/>
            <person name="Hua S.X."/>
        </authorList>
    </citation>
    <scope>NUCLEOTIDE SEQUENCE [LARGE SCALE GENOMIC DNA]</scope>
    <source>
        <strain evidence="2 3">Marx 270</strain>
    </source>
</reference>
<accession>A0A0C3JT35</accession>
<evidence type="ECO:0000256" key="1">
    <source>
        <dbReference type="SAM" id="MobiDB-lite"/>
    </source>
</evidence>
<sequence>MVPGWIKGESTSQAGHSDLHPSAFHTPSPRNQDDGPDPNPDYPDGDPDSRGSGDGDIPEDPAEPPEDPLVALARAVHALVWSNLHTGDSAPKTKVHEPDTFDGSNPKKLCEFLVQCELNFQDRPCAFRCEESTFPGHVSPYH</sequence>
<dbReference type="HOGENOM" id="CLU_089395_1_0_1"/>
<feature type="compositionally biased region" description="Acidic residues" evidence="1">
    <location>
        <begin position="56"/>
        <end position="66"/>
    </location>
</feature>
<dbReference type="OrthoDB" id="5552562at2759"/>
<evidence type="ECO:0000313" key="2">
    <source>
        <dbReference type="EMBL" id="KIO12298.1"/>
    </source>
</evidence>
<dbReference type="Proteomes" id="UP000054217">
    <property type="component" value="Unassembled WGS sequence"/>
</dbReference>
<dbReference type="EMBL" id="KN831948">
    <property type="protein sequence ID" value="KIO12298.1"/>
    <property type="molecule type" value="Genomic_DNA"/>
</dbReference>
<evidence type="ECO:0000313" key="3">
    <source>
        <dbReference type="Proteomes" id="UP000054217"/>
    </source>
</evidence>
<protein>
    <submittedName>
        <fullName evidence="2">Uncharacterized protein</fullName>
    </submittedName>
</protein>